<feature type="region of interest" description="Disordered" evidence="6">
    <location>
        <begin position="1"/>
        <end position="97"/>
    </location>
</feature>
<dbReference type="Gene3D" id="3.30.110.150">
    <property type="entry name" value="SepF-like protein"/>
    <property type="match status" value="1"/>
</dbReference>
<keyword evidence="8" id="KW-1185">Reference proteome</keyword>
<name>A0ABQ6YZ90_9ENTE</name>
<evidence type="ECO:0000256" key="3">
    <source>
        <dbReference type="ARBA" id="ARBA00023306"/>
    </source>
</evidence>
<comment type="function">
    <text evidence="4 5">Cell division protein that is part of the divisome complex and is recruited early to the Z-ring. Probably stimulates Z-ring formation, perhaps through the cross-linking of FtsZ protofilaments. Its function overlaps with FtsA.</text>
</comment>
<keyword evidence="2 5" id="KW-0717">Septation</keyword>
<reference evidence="7 8" key="1">
    <citation type="submission" date="2016-06" db="EMBL/GenBank/DDBJ databases">
        <title>Four novel species of enterococci isolated from chicken manure.</title>
        <authorList>
            <person name="Van Tyne D."/>
        </authorList>
    </citation>
    <scope>NUCLEOTIDE SEQUENCE [LARGE SCALE GENOMIC DNA]</scope>
    <source>
        <strain evidence="7 8">CU12B</strain>
    </source>
</reference>
<dbReference type="InterPro" id="IPR007561">
    <property type="entry name" value="Cell_div_SepF/SepF-rel"/>
</dbReference>
<keyword evidence="5" id="KW-0963">Cytoplasm</keyword>
<dbReference type="Proteomes" id="UP000782705">
    <property type="component" value="Unassembled WGS sequence"/>
</dbReference>
<evidence type="ECO:0000256" key="1">
    <source>
        <dbReference type="ARBA" id="ARBA00022618"/>
    </source>
</evidence>
<keyword evidence="1 5" id="KW-0132">Cell division</keyword>
<dbReference type="HAMAP" id="MF_01197">
    <property type="entry name" value="SepF"/>
    <property type="match status" value="1"/>
</dbReference>
<dbReference type="InterPro" id="IPR023052">
    <property type="entry name" value="Cell_div_SepF"/>
</dbReference>
<dbReference type="InterPro" id="IPR038594">
    <property type="entry name" value="SepF-like_sf"/>
</dbReference>
<organism evidence="7 8">
    <name type="scientific">Candidatus Enterococcus willemsii</name>
    <dbReference type="NCBI Taxonomy" id="1857215"/>
    <lineage>
        <taxon>Bacteria</taxon>
        <taxon>Bacillati</taxon>
        <taxon>Bacillota</taxon>
        <taxon>Bacilli</taxon>
        <taxon>Lactobacillales</taxon>
        <taxon>Enterococcaceae</taxon>
        <taxon>Enterococcus</taxon>
    </lineage>
</organism>
<comment type="caution">
    <text evidence="7">The sequence shown here is derived from an EMBL/GenBank/DDBJ whole genome shotgun (WGS) entry which is preliminary data.</text>
</comment>
<comment type="similarity">
    <text evidence="5">Belongs to the SepF family.</text>
</comment>
<evidence type="ECO:0000256" key="4">
    <source>
        <dbReference type="ARBA" id="ARBA00044936"/>
    </source>
</evidence>
<evidence type="ECO:0000256" key="5">
    <source>
        <dbReference type="HAMAP-Rule" id="MF_01197"/>
    </source>
</evidence>
<feature type="compositionally biased region" description="Polar residues" evidence="6">
    <location>
        <begin position="44"/>
        <end position="59"/>
    </location>
</feature>
<dbReference type="EMBL" id="MAEL01000042">
    <property type="protein sequence ID" value="KAF1303252.1"/>
    <property type="molecule type" value="Genomic_DNA"/>
</dbReference>
<comment type="subunit">
    <text evidence="5">Homodimer. Interacts with FtsZ.</text>
</comment>
<dbReference type="PANTHER" id="PTHR35798">
    <property type="entry name" value="CELL DIVISION PROTEIN SEPF"/>
    <property type="match status" value="1"/>
</dbReference>
<protein>
    <recommendedName>
        <fullName evidence="5">Cell division protein SepF</fullName>
    </recommendedName>
</protein>
<gene>
    <name evidence="5" type="primary">sepF</name>
    <name evidence="7" type="ORF">BAU17_08475</name>
</gene>
<evidence type="ECO:0000313" key="8">
    <source>
        <dbReference type="Proteomes" id="UP000782705"/>
    </source>
</evidence>
<keyword evidence="3 5" id="KW-0131">Cell cycle</keyword>
<proteinExistence type="inferred from homology"/>
<evidence type="ECO:0000256" key="2">
    <source>
        <dbReference type="ARBA" id="ARBA00023210"/>
    </source>
</evidence>
<evidence type="ECO:0000256" key="6">
    <source>
        <dbReference type="SAM" id="MobiDB-lite"/>
    </source>
</evidence>
<comment type="subcellular location">
    <subcellularLocation>
        <location evidence="5">Cytoplasm</location>
    </subcellularLocation>
    <text evidence="5">Localizes to the division site, in a FtsZ-dependent manner.</text>
</comment>
<dbReference type="RefSeq" id="WP_161902266.1">
    <property type="nucleotide sequence ID" value="NZ_MAEL01000042.1"/>
</dbReference>
<accession>A0ABQ6YZ90</accession>
<evidence type="ECO:0000313" key="7">
    <source>
        <dbReference type="EMBL" id="KAF1303252.1"/>
    </source>
</evidence>
<sequence>MSFLAKVSTFFGLEDEEYMEEEQVRQPRPTKQPRPSRPVAQKPAPQQTPSPRATVQQNAFDARRKKAPVKQTTETVRKPSEQPRMQSTREQVKPQEKKVVSMRQSQQPVQEASSASKITIIQPRVYSEAMTIAKHVMSGESVLVNFHLIEEYQARRIVDFLTGTVYAEDGDIKRVADEIFLCTPKGTEIDGTAQSLVDNNFFDV</sequence>
<dbReference type="Pfam" id="PF04472">
    <property type="entry name" value="SepF"/>
    <property type="match status" value="1"/>
</dbReference>
<dbReference type="PANTHER" id="PTHR35798:SF1">
    <property type="entry name" value="CELL DIVISION PROTEIN SEPF"/>
    <property type="match status" value="1"/>
</dbReference>